<evidence type="ECO:0000313" key="2">
    <source>
        <dbReference type="Proteomes" id="UP000746918"/>
    </source>
</evidence>
<name>A0ABS7I8P8_9HYPH</name>
<dbReference type="RefSeq" id="WP_220717119.1">
    <property type="nucleotide sequence ID" value="NZ_JAIFRO010000003.1"/>
</dbReference>
<accession>A0ABS7I8P8</accession>
<comment type="caution">
    <text evidence="1">The sequence shown here is derived from an EMBL/GenBank/DDBJ whole genome shotgun (WGS) entry which is preliminary data.</text>
</comment>
<evidence type="ECO:0000313" key="1">
    <source>
        <dbReference type="EMBL" id="MBX4335797.1"/>
    </source>
</evidence>
<dbReference type="EMBL" id="JAIFRO010000003">
    <property type="protein sequence ID" value="MBX4335797.1"/>
    <property type="molecule type" value="Genomic_DNA"/>
</dbReference>
<proteinExistence type="predicted"/>
<sequence>MVTPFGKTLRKLRIDYSERLLDMAKKLGVSVAFLSSVEIGKKSVPIGMEEKIIELYSLDQERACVLRREADACRKSFTIKSSDSFRREVIGMFVRSLESFSSQDLAESKKLLEKFDEKRGAL</sequence>
<gene>
    <name evidence="1" type="ORF">K3248_04210</name>
</gene>
<dbReference type="InterPro" id="IPR010982">
    <property type="entry name" value="Lambda_DNA-bd_dom_sf"/>
</dbReference>
<dbReference type="InterPro" id="IPR001387">
    <property type="entry name" value="Cro/C1-type_HTH"/>
</dbReference>
<dbReference type="CDD" id="cd00093">
    <property type="entry name" value="HTH_XRE"/>
    <property type="match status" value="1"/>
</dbReference>
<keyword evidence="2" id="KW-1185">Reference proteome</keyword>
<dbReference type="SUPFAM" id="SSF47413">
    <property type="entry name" value="lambda repressor-like DNA-binding domains"/>
    <property type="match status" value="1"/>
</dbReference>
<reference evidence="1 2" key="1">
    <citation type="submission" date="2021-08" db="EMBL/GenBank/DDBJ databases">
        <title>Bartonella raoulti 094 sp. nov.</title>
        <authorList>
            <person name="Zgheib R."/>
            <person name="Hammoud A."/>
        </authorList>
    </citation>
    <scope>NUCLEOTIDE SEQUENCE [LARGE SCALE GENOMIC DNA]</scope>
    <source>
        <strain evidence="1 2">094</strain>
    </source>
</reference>
<protein>
    <submittedName>
        <fullName evidence="1">Helix-turn-helix domain-containing protein</fullName>
    </submittedName>
</protein>
<organism evidence="1 2">
    <name type="scientific">Bartonella raoultii</name>
    <dbReference type="NCBI Taxonomy" id="1457020"/>
    <lineage>
        <taxon>Bacteria</taxon>
        <taxon>Pseudomonadati</taxon>
        <taxon>Pseudomonadota</taxon>
        <taxon>Alphaproteobacteria</taxon>
        <taxon>Hyphomicrobiales</taxon>
        <taxon>Bartonellaceae</taxon>
        <taxon>Bartonella</taxon>
    </lineage>
</organism>
<dbReference type="Proteomes" id="UP000746918">
    <property type="component" value="Unassembled WGS sequence"/>
</dbReference>
<dbReference type="Gene3D" id="1.10.260.40">
    <property type="entry name" value="lambda repressor-like DNA-binding domains"/>
    <property type="match status" value="1"/>
</dbReference>